<dbReference type="Proteomes" id="UP001164761">
    <property type="component" value="Chromosome"/>
</dbReference>
<dbReference type="PANTHER" id="PTHR30244">
    <property type="entry name" value="TRANSAMINASE"/>
    <property type="match status" value="1"/>
</dbReference>
<reference evidence="2" key="1">
    <citation type="submission" date="2022-08" db="EMBL/GenBank/DDBJ databases">
        <title>Alicyclobacillus fastidiosus DSM 17978, complete genome.</title>
        <authorList>
            <person name="Wang Q."/>
            <person name="Cai R."/>
            <person name="Wang Z."/>
        </authorList>
    </citation>
    <scope>NUCLEOTIDE SEQUENCE</scope>
    <source>
        <strain evidence="2">DSM 17978</strain>
    </source>
</reference>
<gene>
    <name evidence="2" type="ORF">NZD89_15305</name>
</gene>
<dbReference type="NCBIfam" id="TIGR04181">
    <property type="entry name" value="NHT_00031"/>
    <property type="match status" value="1"/>
</dbReference>
<evidence type="ECO:0000313" key="2">
    <source>
        <dbReference type="EMBL" id="WAH39774.1"/>
    </source>
</evidence>
<evidence type="ECO:0000256" key="1">
    <source>
        <dbReference type="RuleBase" id="RU004508"/>
    </source>
</evidence>
<keyword evidence="1" id="KW-0663">Pyridoxal phosphate</keyword>
<dbReference type="Gene3D" id="3.90.1150.10">
    <property type="entry name" value="Aspartate Aminotransferase, domain 1"/>
    <property type="match status" value="1"/>
</dbReference>
<evidence type="ECO:0000313" key="3">
    <source>
        <dbReference type="Proteomes" id="UP001164761"/>
    </source>
</evidence>
<name>A0ABY6ZAC1_9BACL</name>
<dbReference type="InterPro" id="IPR015424">
    <property type="entry name" value="PyrdxlP-dep_Trfase"/>
</dbReference>
<dbReference type="GO" id="GO:0008483">
    <property type="term" value="F:transaminase activity"/>
    <property type="evidence" value="ECO:0007669"/>
    <property type="project" value="UniProtKB-KW"/>
</dbReference>
<dbReference type="EMBL" id="CP104067">
    <property type="protein sequence ID" value="WAH39774.1"/>
    <property type="molecule type" value="Genomic_DNA"/>
</dbReference>
<dbReference type="InterPro" id="IPR015421">
    <property type="entry name" value="PyrdxlP-dep_Trfase_major"/>
</dbReference>
<dbReference type="PIRSF" id="PIRSF000390">
    <property type="entry name" value="PLP_StrS"/>
    <property type="match status" value="1"/>
</dbReference>
<dbReference type="RefSeq" id="WP_268003671.1">
    <property type="nucleotide sequence ID" value="NZ_BSUT01000001.1"/>
</dbReference>
<dbReference type="InterPro" id="IPR026385">
    <property type="entry name" value="LegC-like"/>
</dbReference>
<protein>
    <submittedName>
        <fullName evidence="2">LegC family aminotransferase</fullName>
    </submittedName>
</protein>
<keyword evidence="3" id="KW-1185">Reference proteome</keyword>
<dbReference type="CDD" id="cd00616">
    <property type="entry name" value="AHBA_syn"/>
    <property type="match status" value="1"/>
</dbReference>
<sequence>MKTKDEFLTDVLARLRIVLPQSTDRLIPLHEPTFGGNEWEYIKECLDTRWVSSVGQYVSRFETELAEYTGAKFAVAVVNGTAALHMCLRLCGVRPDDEVLVPALTFIATANAVNYCGAVPHFVDCAEETLGLDPLKLELYLQEVARVSGDECFNQQSGRRIKAVVPMHTFGCPVDLDVLVDVCERYKLALVEDAAESLGSYYKGRHTGNWGMLSALSFNGNKIVTTGGGGAILCNDRQLAEQAKHLTTTAKLPHAWAFSHDEVGYNYRLPNINAALGVAQLEQIASFLNSKRQLAMTYQSAFAGCQSIQYFKEPLHSSSNYWLNTFLLDDAYSKWLDDLLALTNQEGIMTRPCWTPLHHQIMYTNCPRMDLSVTERLAKRIINVPSSASLGGLHG</sequence>
<proteinExistence type="inferred from homology"/>
<dbReference type="Gene3D" id="3.40.640.10">
    <property type="entry name" value="Type I PLP-dependent aspartate aminotransferase-like (Major domain)"/>
    <property type="match status" value="1"/>
</dbReference>
<dbReference type="PANTHER" id="PTHR30244:SF30">
    <property type="entry name" value="BLR5990 PROTEIN"/>
    <property type="match status" value="1"/>
</dbReference>
<keyword evidence="2" id="KW-0808">Transferase</keyword>
<dbReference type="Pfam" id="PF01041">
    <property type="entry name" value="DegT_DnrJ_EryC1"/>
    <property type="match status" value="1"/>
</dbReference>
<accession>A0ABY6ZAC1</accession>
<dbReference type="InterPro" id="IPR015422">
    <property type="entry name" value="PyrdxlP-dep_Trfase_small"/>
</dbReference>
<organism evidence="2 3">
    <name type="scientific">Alicyclobacillus fastidiosus</name>
    <dbReference type="NCBI Taxonomy" id="392011"/>
    <lineage>
        <taxon>Bacteria</taxon>
        <taxon>Bacillati</taxon>
        <taxon>Bacillota</taxon>
        <taxon>Bacilli</taxon>
        <taxon>Bacillales</taxon>
        <taxon>Alicyclobacillaceae</taxon>
        <taxon>Alicyclobacillus</taxon>
    </lineage>
</organism>
<dbReference type="SUPFAM" id="SSF53383">
    <property type="entry name" value="PLP-dependent transferases"/>
    <property type="match status" value="1"/>
</dbReference>
<dbReference type="InterPro" id="IPR000653">
    <property type="entry name" value="DegT/StrS_aminotransferase"/>
</dbReference>
<keyword evidence="2" id="KW-0032">Aminotransferase</keyword>
<comment type="similarity">
    <text evidence="1">Belongs to the DegT/DnrJ/EryC1 family.</text>
</comment>